<dbReference type="InterPro" id="IPR050595">
    <property type="entry name" value="Bact_response_regulator"/>
</dbReference>
<keyword evidence="6" id="KW-1185">Reference proteome</keyword>
<dbReference type="PANTHER" id="PTHR44591">
    <property type="entry name" value="STRESS RESPONSE REGULATOR PROTEIN 1"/>
    <property type="match status" value="1"/>
</dbReference>
<evidence type="ECO:0000256" key="2">
    <source>
        <dbReference type="PROSITE-ProRule" id="PRU00169"/>
    </source>
</evidence>
<dbReference type="PROSITE" id="PS50110">
    <property type="entry name" value="RESPONSE_REGULATORY"/>
    <property type="match status" value="1"/>
</dbReference>
<feature type="domain" description="Response regulatory" evidence="4">
    <location>
        <begin position="3"/>
        <end position="118"/>
    </location>
</feature>
<reference evidence="5 6" key="1">
    <citation type="submission" date="2023-08" db="EMBL/GenBank/DDBJ databases">
        <title>Functional and genomic diversity of the sorghum phyllosphere microbiome.</title>
        <authorList>
            <person name="Shade A."/>
        </authorList>
    </citation>
    <scope>NUCLEOTIDE SEQUENCE [LARGE SCALE GENOMIC DNA]</scope>
    <source>
        <strain evidence="5 6">SORGH_AS_0335</strain>
    </source>
</reference>
<dbReference type="RefSeq" id="WP_309827397.1">
    <property type="nucleotide sequence ID" value="NZ_JAVIZX010000001.1"/>
</dbReference>
<dbReference type="SUPFAM" id="SSF52172">
    <property type="entry name" value="CheY-like"/>
    <property type="match status" value="1"/>
</dbReference>
<dbReference type="PANTHER" id="PTHR44591:SF3">
    <property type="entry name" value="RESPONSE REGULATORY DOMAIN-CONTAINING PROTEIN"/>
    <property type="match status" value="1"/>
</dbReference>
<proteinExistence type="predicted"/>
<evidence type="ECO:0000256" key="1">
    <source>
        <dbReference type="ARBA" id="ARBA00022553"/>
    </source>
</evidence>
<accession>A0ABU1IBJ4</accession>
<comment type="caution">
    <text evidence="5">The sequence shown here is derived from an EMBL/GenBank/DDBJ whole genome shotgun (WGS) entry which is preliminary data.</text>
</comment>
<evidence type="ECO:0000313" key="6">
    <source>
        <dbReference type="Proteomes" id="UP001267710"/>
    </source>
</evidence>
<name>A0ABU1IBJ4_9BURK</name>
<feature type="region of interest" description="Disordered" evidence="3">
    <location>
        <begin position="123"/>
        <end position="142"/>
    </location>
</feature>
<evidence type="ECO:0000259" key="4">
    <source>
        <dbReference type="PROSITE" id="PS50110"/>
    </source>
</evidence>
<protein>
    <submittedName>
        <fullName evidence="5">CheY-like chemotaxis protein</fullName>
    </submittedName>
</protein>
<gene>
    <name evidence="5" type="ORF">QE399_001358</name>
</gene>
<sequence length="142" mass="15313">MKLILVVEDEYGNAEVLQMLLEAEGFRVALASNGKAALQLLAEGEKPALILSDFMMPVMTGGEFGLALRGDPALARIPFVFMSGTNEEVVRRAFADYDAFVVKPIQFAALSVVLHRLIAEGRPSASGASNRPVPLARIEPSR</sequence>
<dbReference type="Pfam" id="PF00072">
    <property type="entry name" value="Response_reg"/>
    <property type="match status" value="1"/>
</dbReference>
<organism evidence="5 6">
    <name type="scientific">Paracidovorax wautersii</name>
    <dbReference type="NCBI Taxonomy" id="1177982"/>
    <lineage>
        <taxon>Bacteria</taxon>
        <taxon>Pseudomonadati</taxon>
        <taxon>Pseudomonadota</taxon>
        <taxon>Betaproteobacteria</taxon>
        <taxon>Burkholderiales</taxon>
        <taxon>Comamonadaceae</taxon>
        <taxon>Paracidovorax</taxon>
    </lineage>
</organism>
<dbReference type="Gene3D" id="3.40.50.2300">
    <property type="match status" value="1"/>
</dbReference>
<dbReference type="InterPro" id="IPR001789">
    <property type="entry name" value="Sig_transdc_resp-reg_receiver"/>
</dbReference>
<evidence type="ECO:0000256" key="3">
    <source>
        <dbReference type="SAM" id="MobiDB-lite"/>
    </source>
</evidence>
<feature type="modified residue" description="4-aspartylphosphate" evidence="2">
    <location>
        <position position="53"/>
    </location>
</feature>
<dbReference type="Proteomes" id="UP001267710">
    <property type="component" value="Unassembled WGS sequence"/>
</dbReference>
<dbReference type="InterPro" id="IPR011006">
    <property type="entry name" value="CheY-like_superfamily"/>
</dbReference>
<evidence type="ECO:0000313" key="5">
    <source>
        <dbReference type="EMBL" id="MDR6213669.1"/>
    </source>
</evidence>
<dbReference type="EMBL" id="JAVIZX010000001">
    <property type="protein sequence ID" value="MDR6213669.1"/>
    <property type="molecule type" value="Genomic_DNA"/>
</dbReference>
<keyword evidence="1 2" id="KW-0597">Phosphoprotein</keyword>
<dbReference type="SMART" id="SM00448">
    <property type="entry name" value="REC"/>
    <property type="match status" value="1"/>
</dbReference>